<dbReference type="InterPro" id="IPR015942">
    <property type="entry name" value="Asp/Glu/hydantoin_racemase"/>
</dbReference>
<feature type="binding site" evidence="7">
    <location>
        <begin position="51"/>
        <end position="52"/>
    </location>
    <ligand>
        <name>substrate</name>
    </ligand>
</feature>
<dbReference type="GO" id="GO:0009252">
    <property type="term" value="P:peptidoglycan biosynthetic process"/>
    <property type="evidence" value="ECO:0007669"/>
    <property type="project" value="UniProtKB-UniRule"/>
</dbReference>
<protein>
    <recommendedName>
        <fullName evidence="2 7">Glutamate racemase</fullName>
        <ecNumber evidence="2 7">5.1.1.3</ecNumber>
    </recommendedName>
</protein>
<evidence type="ECO:0000256" key="5">
    <source>
        <dbReference type="ARBA" id="ARBA00023235"/>
    </source>
</evidence>
<dbReference type="EMBL" id="CP000112">
    <property type="protein sequence ID" value="ABB39539.1"/>
    <property type="molecule type" value="Genomic_DNA"/>
</dbReference>
<dbReference type="KEGG" id="dde:Dde_2743"/>
<dbReference type="PANTHER" id="PTHR21198">
    <property type="entry name" value="GLUTAMATE RACEMASE"/>
    <property type="match status" value="1"/>
</dbReference>
<evidence type="ECO:0000256" key="4">
    <source>
        <dbReference type="ARBA" id="ARBA00022984"/>
    </source>
</evidence>
<evidence type="ECO:0000313" key="9">
    <source>
        <dbReference type="Proteomes" id="UP000002710"/>
    </source>
</evidence>
<comment type="catalytic activity">
    <reaction evidence="1 7">
        <text>L-glutamate = D-glutamate</text>
        <dbReference type="Rhea" id="RHEA:12813"/>
        <dbReference type="ChEBI" id="CHEBI:29985"/>
        <dbReference type="ChEBI" id="CHEBI:29986"/>
        <dbReference type="EC" id="5.1.1.3"/>
    </reaction>
</comment>
<feature type="binding site" evidence="7">
    <location>
        <begin position="19"/>
        <end position="20"/>
    </location>
    <ligand>
        <name>substrate</name>
    </ligand>
</feature>
<feature type="active site" description="Proton donor/acceptor" evidence="7">
    <location>
        <position position="82"/>
    </location>
</feature>
<sequence length="285" mass="30238">MQIESGCDSRRDLPIGMFDSGVGGLTVLKALRRRMPCESILYLGDTARLPYGTKSAETVTRYALQASARLVERDIKLLVVACNTVSATALEPLRNAYPGIPVIGVVQPGAQASCRASATGRIAVIATESTIRGRAYERAIHAIRPDAQTTGAPCPLFVPLAEEGWLDGPLVEGIAARYLNPIFHPASGSGRPETPDCLVLGCTHFPLLAGAIRNVIGDGVTIVDSAAITAKAVEAELRARGLERRATECGETRFMATDDVPRFSRTGGLFLGTPVAPDEVELVDL</sequence>
<dbReference type="UniPathway" id="UPA00219"/>
<keyword evidence="9" id="KW-1185">Reference proteome</keyword>
<dbReference type="HAMAP" id="MF_00258">
    <property type="entry name" value="Glu_racemase"/>
    <property type="match status" value="1"/>
</dbReference>
<dbReference type="GO" id="GO:0071555">
    <property type="term" value="P:cell wall organization"/>
    <property type="evidence" value="ECO:0007669"/>
    <property type="project" value="UniProtKB-KW"/>
</dbReference>
<keyword evidence="6 7" id="KW-0961">Cell wall biogenesis/degradation</keyword>
<feature type="binding site" evidence="7">
    <location>
        <begin position="83"/>
        <end position="84"/>
    </location>
    <ligand>
        <name>substrate</name>
    </ligand>
</feature>
<keyword evidence="3 7" id="KW-0133">Cell shape</keyword>
<dbReference type="HOGENOM" id="CLU_052344_0_0_7"/>
<dbReference type="PROSITE" id="PS00924">
    <property type="entry name" value="ASP_GLU_RACEMASE_2"/>
    <property type="match status" value="1"/>
</dbReference>
<dbReference type="EC" id="5.1.1.3" evidence="2 7"/>
<dbReference type="Gene3D" id="3.40.50.1860">
    <property type="match status" value="2"/>
</dbReference>
<accession>Q30XQ7</accession>
<dbReference type="InterPro" id="IPR001920">
    <property type="entry name" value="Asp/Glu_race"/>
</dbReference>
<dbReference type="SUPFAM" id="SSF53681">
    <property type="entry name" value="Aspartate/glutamate racemase"/>
    <property type="match status" value="2"/>
</dbReference>
<gene>
    <name evidence="7" type="primary">murI</name>
    <name evidence="8" type="ordered locus">Dde_2743</name>
</gene>
<dbReference type="eggNOG" id="COG0796">
    <property type="taxonomic scope" value="Bacteria"/>
</dbReference>
<dbReference type="FunFam" id="3.40.50.1860:FF:000001">
    <property type="entry name" value="Glutamate racemase"/>
    <property type="match status" value="1"/>
</dbReference>
<dbReference type="InterPro" id="IPR004391">
    <property type="entry name" value="Glu_race"/>
</dbReference>
<comment type="function">
    <text evidence="7">Provides the (R)-glutamate required for cell wall biosynthesis.</text>
</comment>
<keyword evidence="5 7" id="KW-0413">Isomerase</keyword>
<dbReference type="Proteomes" id="UP000002710">
    <property type="component" value="Chromosome"/>
</dbReference>
<evidence type="ECO:0000256" key="7">
    <source>
        <dbReference type="HAMAP-Rule" id="MF_00258"/>
    </source>
</evidence>
<dbReference type="RefSeq" id="WP_011368563.1">
    <property type="nucleotide sequence ID" value="NC_007519.1"/>
</dbReference>
<dbReference type="NCBIfam" id="TIGR00067">
    <property type="entry name" value="glut_race"/>
    <property type="match status" value="1"/>
</dbReference>
<feature type="active site" description="Proton donor/acceptor" evidence="7">
    <location>
        <position position="202"/>
    </location>
</feature>
<evidence type="ECO:0000256" key="1">
    <source>
        <dbReference type="ARBA" id="ARBA00001602"/>
    </source>
</evidence>
<feature type="binding site" evidence="7">
    <location>
        <begin position="203"/>
        <end position="204"/>
    </location>
    <ligand>
        <name>substrate</name>
    </ligand>
</feature>
<evidence type="ECO:0000313" key="8">
    <source>
        <dbReference type="EMBL" id="ABB39539.1"/>
    </source>
</evidence>
<dbReference type="GO" id="GO:0008881">
    <property type="term" value="F:glutamate racemase activity"/>
    <property type="evidence" value="ECO:0007669"/>
    <property type="project" value="UniProtKB-UniRule"/>
</dbReference>
<keyword evidence="4 7" id="KW-0573">Peptidoglycan synthesis</keyword>
<dbReference type="AlphaFoldDB" id="Q30XQ7"/>
<evidence type="ECO:0000256" key="2">
    <source>
        <dbReference type="ARBA" id="ARBA00013090"/>
    </source>
</evidence>
<dbReference type="InterPro" id="IPR033134">
    <property type="entry name" value="Asp/Glu_racemase_AS_2"/>
</dbReference>
<comment type="similarity">
    <text evidence="7">Belongs to the aspartate/glutamate racemases family.</text>
</comment>
<proteinExistence type="inferred from homology"/>
<organism evidence="8 9">
    <name type="scientific">Oleidesulfovibrio alaskensis (strain ATCC BAA-1058 / DSM 17464 / G20)</name>
    <name type="common">Desulfovibrio alaskensis</name>
    <dbReference type="NCBI Taxonomy" id="207559"/>
    <lineage>
        <taxon>Bacteria</taxon>
        <taxon>Pseudomonadati</taxon>
        <taxon>Thermodesulfobacteriota</taxon>
        <taxon>Desulfovibrionia</taxon>
        <taxon>Desulfovibrionales</taxon>
        <taxon>Desulfovibrionaceae</taxon>
        <taxon>Oleidesulfovibrio</taxon>
    </lineage>
</organism>
<name>Q30XQ7_OLEA2</name>
<dbReference type="PANTHER" id="PTHR21198:SF2">
    <property type="entry name" value="GLUTAMATE RACEMASE"/>
    <property type="match status" value="1"/>
</dbReference>
<dbReference type="Pfam" id="PF01177">
    <property type="entry name" value="Asp_Glu_race"/>
    <property type="match status" value="1"/>
</dbReference>
<evidence type="ECO:0000256" key="3">
    <source>
        <dbReference type="ARBA" id="ARBA00022960"/>
    </source>
</evidence>
<evidence type="ECO:0000256" key="6">
    <source>
        <dbReference type="ARBA" id="ARBA00023316"/>
    </source>
</evidence>
<comment type="pathway">
    <text evidence="7">Cell wall biogenesis; peptidoglycan biosynthesis.</text>
</comment>
<dbReference type="GO" id="GO:0008360">
    <property type="term" value="P:regulation of cell shape"/>
    <property type="evidence" value="ECO:0007669"/>
    <property type="project" value="UniProtKB-KW"/>
</dbReference>
<dbReference type="STRING" id="207559.Dde_2743"/>
<reference evidence="8 9" key="1">
    <citation type="journal article" date="2011" name="J. Bacteriol.">
        <title>Complete genome sequence and updated annotation of Desulfovibrio alaskensis G20.</title>
        <authorList>
            <person name="Hauser L.J."/>
            <person name="Land M.L."/>
            <person name="Brown S.D."/>
            <person name="Larimer F."/>
            <person name="Keller K.L."/>
            <person name="Rapp-Giles B.J."/>
            <person name="Price M.N."/>
            <person name="Lin M."/>
            <person name="Bruce D.C."/>
            <person name="Detter J.C."/>
            <person name="Tapia R."/>
            <person name="Han C.S."/>
            <person name="Goodwin L.A."/>
            <person name="Cheng J.F."/>
            <person name="Pitluck S."/>
            <person name="Copeland A."/>
            <person name="Lucas S."/>
            <person name="Nolan M."/>
            <person name="Lapidus A.L."/>
            <person name="Palumbo A.V."/>
            <person name="Wall J.D."/>
        </authorList>
    </citation>
    <scope>NUCLEOTIDE SEQUENCE [LARGE SCALE GENOMIC DNA]</scope>
    <source>
        <strain evidence="9">ATCC BAA 1058 / DSM 17464 / G20</strain>
    </source>
</reference>